<feature type="repeat" description="TPR" evidence="1">
    <location>
        <begin position="75"/>
        <end position="108"/>
    </location>
</feature>
<dbReference type="PROSITE" id="PS50005">
    <property type="entry name" value="TPR"/>
    <property type="match status" value="2"/>
</dbReference>
<dbReference type="InterPro" id="IPR011990">
    <property type="entry name" value="TPR-like_helical_dom_sf"/>
</dbReference>
<reference evidence="4" key="1">
    <citation type="submission" date="2016-11" db="EMBL/GenBank/DDBJ databases">
        <authorList>
            <person name="Varghese N."/>
            <person name="Submissions S."/>
        </authorList>
    </citation>
    <scope>NUCLEOTIDE SEQUENCE [LARGE SCALE GENOMIC DNA]</scope>
    <source>
        <strain evidence="4">DSM 17963</strain>
    </source>
</reference>
<dbReference type="Proteomes" id="UP000184071">
    <property type="component" value="Unassembled WGS sequence"/>
</dbReference>
<evidence type="ECO:0000256" key="1">
    <source>
        <dbReference type="PROSITE-ProRule" id="PRU00339"/>
    </source>
</evidence>
<dbReference type="PROSITE" id="PS50293">
    <property type="entry name" value="TPR_REGION"/>
    <property type="match status" value="1"/>
</dbReference>
<dbReference type="STRING" id="370979.SAMN05443663_10349"/>
<keyword evidence="1" id="KW-0802">TPR repeat</keyword>
<dbReference type="PANTHER" id="PTHR12558">
    <property type="entry name" value="CELL DIVISION CYCLE 16,23,27"/>
    <property type="match status" value="1"/>
</dbReference>
<gene>
    <name evidence="3" type="ORF">SAMN05443663_10349</name>
</gene>
<dbReference type="EMBL" id="FQWC01000003">
    <property type="protein sequence ID" value="SHG50825.1"/>
    <property type="molecule type" value="Genomic_DNA"/>
</dbReference>
<feature type="signal peptide" evidence="2">
    <location>
        <begin position="1"/>
        <end position="27"/>
    </location>
</feature>
<feature type="chain" id="PRO_5012748026" evidence="2">
    <location>
        <begin position="28"/>
        <end position="454"/>
    </location>
</feature>
<dbReference type="Pfam" id="PF13181">
    <property type="entry name" value="TPR_8"/>
    <property type="match status" value="3"/>
</dbReference>
<keyword evidence="4" id="KW-1185">Reference proteome</keyword>
<evidence type="ECO:0000256" key="2">
    <source>
        <dbReference type="SAM" id="SignalP"/>
    </source>
</evidence>
<organism evidence="3 4">
    <name type="scientific">Flavobacterium defluvii</name>
    <dbReference type="NCBI Taxonomy" id="370979"/>
    <lineage>
        <taxon>Bacteria</taxon>
        <taxon>Pseudomonadati</taxon>
        <taxon>Bacteroidota</taxon>
        <taxon>Flavobacteriia</taxon>
        <taxon>Flavobacteriales</taxon>
        <taxon>Flavobacteriaceae</taxon>
        <taxon>Flavobacterium</taxon>
    </lineage>
</organism>
<sequence>MKLQKMKKGILIILFFAFFSNSASVFAQTEPEDIALAPDDYQDAFYESLKQKGIENYDKAIASLEKCIKIKPSDAVAYFELGKNYLSLKEYQNAQNAFEKATELNPKNKWYWLGIYDVSYETKNYPLAIETIQKIIVFDEEYKDDLISLYMLTNQYDKALVAINEMNDKFGKSEDRDRYKLQILSQGKYQNAEILNLIDQIKKNPKEESNYVNLIFLYSKSEETDKVLDIAKQLAKEIPNSEWAQVSLFKGYLDANQVDKAIKAMNVILSSSKIDSKIKHRTLNEFLIYVNKNPQYAPDLEKAISYFDNDKEVDVAKEIGKFYHSKNQFENAIKYYEKDLMTNSDTDLETNLLLLEAYTQAKQFTPMTKRAMTMIEIYPSQPQFYYYAGLGSNQLQQFKNAKTVLEMGLDYVVDDKKLEANFNIQLGEAYNGLGDAKKKEEYFLKANELLKQKK</sequence>
<name>A0A1M5KDQ0_9FLAO</name>
<dbReference type="SMART" id="SM00028">
    <property type="entry name" value="TPR"/>
    <property type="match status" value="4"/>
</dbReference>
<dbReference type="PANTHER" id="PTHR12558:SF13">
    <property type="entry name" value="CELL DIVISION CYCLE PROTEIN 27 HOMOLOG"/>
    <property type="match status" value="1"/>
</dbReference>
<accession>A0A1M5KDQ0</accession>
<protein>
    <submittedName>
        <fullName evidence="3">Tetratricopeptide repeat-containing protein</fullName>
    </submittedName>
</protein>
<dbReference type="AlphaFoldDB" id="A0A1M5KDQ0"/>
<dbReference type="Gene3D" id="1.25.40.10">
    <property type="entry name" value="Tetratricopeptide repeat domain"/>
    <property type="match status" value="2"/>
</dbReference>
<keyword evidence="2" id="KW-0732">Signal</keyword>
<proteinExistence type="predicted"/>
<evidence type="ECO:0000313" key="4">
    <source>
        <dbReference type="Proteomes" id="UP000184071"/>
    </source>
</evidence>
<dbReference type="SUPFAM" id="SSF48452">
    <property type="entry name" value="TPR-like"/>
    <property type="match status" value="3"/>
</dbReference>
<dbReference type="InterPro" id="IPR019734">
    <property type="entry name" value="TPR_rpt"/>
</dbReference>
<evidence type="ECO:0000313" key="3">
    <source>
        <dbReference type="EMBL" id="SHG50825.1"/>
    </source>
</evidence>
<feature type="repeat" description="TPR" evidence="1">
    <location>
        <begin position="313"/>
        <end position="346"/>
    </location>
</feature>